<evidence type="ECO:0000313" key="11">
    <source>
        <dbReference type="EMBL" id="MBB6562661.1"/>
    </source>
</evidence>
<dbReference type="GO" id="GO:0009927">
    <property type="term" value="F:histidine phosphotransfer kinase activity"/>
    <property type="evidence" value="ECO:0007669"/>
    <property type="project" value="TreeGrafter"/>
</dbReference>
<dbReference type="Gene3D" id="3.40.50.2300">
    <property type="match status" value="1"/>
</dbReference>
<accession>A0A7X0PIT0</accession>
<dbReference type="PROSITE" id="PS50109">
    <property type="entry name" value="HIS_KIN"/>
    <property type="match status" value="1"/>
</dbReference>
<dbReference type="InterPro" id="IPR001789">
    <property type="entry name" value="Sig_transdc_resp-reg_receiver"/>
</dbReference>
<evidence type="ECO:0000256" key="7">
    <source>
        <dbReference type="SAM" id="Coils"/>
    </source>
</evidence>
<evidence type="ECO:0000256" key="5">
    <source>
        <dbReference type="ARBA" id="ARBA00022777"/>
    </source>
</evidence>
<protein>
    <recommendedName>
        <fullName evidence="2">histidine kinase</fullName>
        <ecNumber evidence="2">2.7.13.3</ecNumber>
    </recommendedName>
</protein>
<dbReference type="Gene3D" id="3.30.565.10">
    <property type="entry name" value="Histidine kinase-like ATPase, C-terminal domain"/>
    <property type="match status" value="1"/>
</dbReference>
<feature type="transmembrane region" description="Helical" evidence="8">
    <location>
        <begin position="81"/>
        <end position="107"/>
    </location>
</feature>
<feature type="transmembrane region" description="Helical" evidence="8">
    <location>
        <begin position="20"/>
        <end position="40"/>
    </location>
</feature>
<dbReference type="CDD" id="cd00082">
    <property type="entry name" value="HisKA"/>
    <property type="match status" value="1"/>
</dbReference>
<keyword evidence="7" id="KW-0175">Coiled coil</keyword>
<dbReference type="PROSITE" id="PS50110">
    <property type="entry name" value="RESPONSE_REGULATORY"/>
    <property type="match status" value="1"/>
</dbReference>
<feature type="transmembrane region" description="Helical" evidence="8">
    <location>
        <begin position="156"/>
        <end position="177"/>
    </location>
</feature>
<evidence type="ECO:0000256" key="4">
    <source>
        <dbReference type="ARBA" id="ARBA00022679"/>
    </source>
</evidence>
<name>A0A7X0PIT0_9BURK</name>
<dbReference type="InterPro" id="IPR036097">
    <property type="entry name" value="HisK_dim/P_sf"/>
</dbReference>
<keyword evidence="4" id="KW-0808">Transferase</keyword>
<feature type="domain" description="Histidine kinase" evidence="9">
    <location>
        <begin position="231"/>
        <end position="444"/>
    </location>
</feature>
<evidence type="ECO:0000313" key="12">
    <source>
        <dbReference type="Proteomes" id="UP000575083"/>
    </source>
</evidence>
<dbReference type="PANTHER" id="PTHR43047:SF9">
    <property type="entry name" value="HISTIDINE KINASE"/>
    <property type="match status" value="1"/>
</dbReference>
<dbReference type="EMBL" id="JACHLK010000014">
    <property type="protein sequence ID" value="MBB6562661.1"/>
    <property type="molecule type" value="Genomic_DNA"/>
</dbReference>
<keyword evidence="8" id="KW-1133">Transmembrane helix</keyword>
<dbReference type="Pfam" id="PF02518">
    <property type="entry name" value="HATPase_c"/>
    <property type="match status" value="1"/>
</dbReference>
<dbReference type="PRINTS" id="PR00344">
    <property type="entry name" value="BCTRLSENSOR"/>
</dbReference>
<dbReference type="SMART" id="SM00387">
    <property type="entry name" value="HATPase_c"/>
    <property type="match status" value="1"/>
</dbReference>
<dbReference type="GO" id="GO:0005886">
    <property type="term" value="C:plasma membrane"/>
    <property type="evidence" value="ECO:0007669"/>
    <property type="project" value="TreeGrafter"/>
</dbReference>
<dbReference type="SMART" id="SM00448">
    <property type="entry name" value="REC"/>
    <property type="match status" value="1"/>
</dbReference>
<keyword evidence="8" id="KW-0472">Membrane</keyword>
<keyword evidence="3 6" id="KW-0597">Phosphoprotein</keyword>
<dbReference type="SUPFAM" id="SSF55874">
    <property type="entry name" value="ATPase domain of HSP90 chaperone/DNA topoisomerase II/histidine kinase"/>
    <property type="match status" value="1"/>
</dbReference>
<evidence type="ECO:0000256" key="2">
    <source>
        <dbReference type="ARBA" id="ARBA00012438"/>
    </source>
</evidence>
<dbReference type="GO" id="GO:0000155">
    <property type="term" value="F:phosphorelay sensor kinase activity"/>
    <property type="evidence" value="ECO:0007669"/>
    <property type="project" value="InterPro"/>
</dbReference>
<comment type="catalytic activity">
    <reaction evidence="1">
        <text>ATP + protein L-histidine = ADP + protein N-phospho-L-histidine.</text>
        <dbReference type="EC" id="2.7.13.3"/>
    </reaction>
</comment>
<dbReference type="RefSeq" id="WP_184862912.1">
    <property type="nucleotide sequence ID" value="NZ_JACHLK010000014.1"/>
</dbReference>
<feature type="transmembrane region" description="Helical" evidence="8">
    <location>
        <begin position="119"/>
        <end position="144"/>
    </location>
</feature>
<dbReference type="SUPFAM" id="SSF47384">
    <property type="entry name" value="Homodimeric domain of signal transducing histidine kinase"/>
    <property type="match status" value="1"/>
</dbReference>
<evidence type="ECO:0000256" key="3">
    <source>
        <dbReference type="ARBA" id="ARBA00022553"/>
    </source>
</evidence>
<dbReference type="AlphaFoldDB" id="A0A7X0PIT0"/>
<dbReference type="Gene3D" id="1.10.287.130">
    <property type="match status" value="1"/>
</dbReference>
<dbReference type="SUPFAM" id="SSF52172">
    <property type="entry name" value="CheY-like"/>
    <property type="match status" value="1"/>
</dbReference>
<dbReference type="PANTHER" id="PTHR43047">
    <property type="entry name" value="TWO-COMPONENT HISTIDINE PROTEIN KINASE"/>
    <property type="match status" value="1"/>
</dbReference>
<dbReference type="InterPro" id="IPR005467">
    <property type="entry name" value="His_kinase_dom"/>
</dbReference>
<dbReference type="EC" id="2.7.13.3" evidence="2"/>
<dbReference type="InterPro" id="IPR011006">
    <property type="entry name" value="CheY-like_superfamily"/>
</dbReference>
<feature type="transmembrane region" description="Helical" evidence="8">
    <location>
        <begin position="47"/>
        <end position="69"/>
    </location>
</feature>
<dbReference type="Pfam" id="PF00072">
    <property type="entry name" value="Response_reg"/>
    <property type="match status" value="1"/>
</dbReference>
<feature type="coiled-coil region" evidence="7">
    <location>
        <begin position="187"/>
        <end position="221"/>
    </location>
</feature>
<organism evidence="11 12">
    <name type="scientific">Acidovorax soli</name>
    <dbReference type="NCBI Taxonomy" id="592050"/>
    <lineage>
        <taxon>Bacteria</taxon>
        <taxon>Pseudomonadati</taxon>
        <taxon>Pseudomonadota</taxon>
        <taxon>Betaproteobacteria</taxon>
        <taxon>Burkholderiales</taxon>
        <taxon>Comamonadaceae</taxon>
        <taxon>Acidovorax</taxon>
    </lineage>
</organism>
<dbReference type="InterPro" id="IPR036890">
    <property type="entry name" value="HATPase_C_sf"/>
</dbReference>
<dbReference type="InterPro" id="IPR004358">
    <property type="entry name" value="Sig_transdc_His_kin-like_C"/>
</dbReference>
<keyword evidence="5 11" id="KW-0418">Kinase</keyword>
<evidence type="ECO:0000256" key="8">
    <source>
        <dbReference type="SAM" id="Phobius"/>
    </source>
</evidence>
<evidence type="ECO:0000259" key="9">
    <source>
        <dbReference type="PROSITE" id="PS50109"/>
    </source>
</evidence>
<feature type="modified residue" description="4-aspartylphosphate" evidence="6">
    <location>
        <position position="521"/>
    </location>
</feature>
<dbReference type="InterPro" id="IPR003661">
    <property type="entry name" value="HisK_dim/P_dom"/>
</dbReference>
<dbReference type="FunFam" id="3.30.565.10:FF:000049">
    <property type="entry name" value="Two-component sensor histidine kinase"/>
    <property type="match status" value="1"/>
</dbReference>
<feature type="domain" description="Response regulatory" evidence="10">
    <location>
        <begin position="471"/>
        <end position="587"/>
    </location>
</feature>
<dbReference type="InterPro" id="IPR003594">
    <property type="entry name" value="HATPase_dom"/>
</dbReference>
<dbReference type="Proteomes" id="UP000575083">
    <property type="component" value="Unassembled WGS sequence"/>
</dbReference>
<evidence type="ECO:0000256" key="6">
    <source>
        <dbReference type="PROSITE-ProRule" id="PRU00169"/>
    </source>
</evidence>
<keyword evidence="8" id="KW-0812">Transmembrane</keyword>
<comment type="caution">
    <text evidence="11">The sequence shown here is derived from an EMBL/GenBank/DDBJ whole genome shotgun (WGS) entry which is preliminary data.</text>
</comment>
<dbReference type="Pfam" id="PF00512">
    <property type="entry name" value="HisKA"/>
    <property type="match status" value="1"/>
</dbReference>
<evidence type="ECO:0000256" key="1">
    <source>
        <dbReference type="ARBA" id="ARBA00000085"/>
    </source>
</evidence>
<gene>
    <name evidence="11" type="ORF">HNP48_005377</name>
</gene>
<keyword evidence="12" id="KW-1185">Reference proteome</keyword>
<proteinExistence type="predicted"/>
<sequence>MGAAPDTLPDTQALDTLYRGAPLSALVGVVEAFFLSVLFWREVPASAIALWLAAFAAVRGLRIALGMAYRRRATAPGTRPAFWARGVVASALAQALAWGLGSWVLLAPANLVAEMALHIGLAAVVLGSVAQLAHHLPALAAYAAGVFGPLAVRDLFVAQPLHYVLALASVLMALYVWHAGRAQARTIARAAAQQRERQELIAALQRENEATQLARQEAEAAHASKAQFLAAVGHDLRQPLNAMQLLAYTLQQPASCDRVEHLSASLMECASSMGAMVEGLLELSRLDAHSITPRPTRFALQALLDEMAGTFAVQAQAKGLVFSAQPSSAWVEGDRALLARVLSNLVSNAIRYTPAGFVRLQARTQGAVVEVSVEDSGVGIAAAELPRIFDEHYQIDHPGRDRSQGLGLGLATARRLCALLGLDLGVQSHPGQGSRFTLCLPLAAGVPEPAGSTLTATGAEDTAREPQALRRVLVLEDDASSRTALAEVLQGWGCEVTAAASLHEALHQEPGPQRPDALVVDWNLPHGVDGLMAVAALRNAIGHAVPALLVTAEATPGLQARAAAAGLPLLPKPIAPMKLRAFLQSHPPT</sequence>
<dbReference type="CDD" id="cd00156">
    <property type="entry name" value="REC"/>
    <property type="match status" value="1"/>
</dbReference>
<dbReference type="SMART" id="SM00388">
    <property type="entry name" value="HisKA"/>
    <property type="match status" value="1"/>
</dbReference>
<reference evidence="11 12" key="1">
    <citation type="submission" date="2020-08" db="EMBL/GenBank/DDBJ databases">
        <title>Functional genomics of gut bacteria from endangered species of beetles.</title>
        <authorList>
            <person name="Carlos-Shanley C."/>
        </authorList>
    </citation>
    <scope>NUCLEOTIDE SEQUENCE [LARGE SCALE GENOMIC DNA]</scope>
    <source>
        <strain evidence="11 12">S00198</strain>
    </source>
</reference>
<evidence type="ECO:0000259" key="10">
    <source>
        <dbReference type="PROSITE" id="PS50110"/>
    </source>
</evidence>